<dbReference type="EMBL" id="BDSP01000109">
    <property type="protein sequence ID" value="GAX16778.1"/>
    <property type="molecule type" value="Genomic_DNA"/>
</dbReference>
<feature type="region of interest" description="Disordered" evidence="1">
    <location>
        <begin position="18"/>
        <end position="49"/>
    </location>
</feature>
<comment type="caution">
    <text evidence="2">The sequence shown here is derived from an EMBL/GenBank/DDBJ whole genome shotgun (WGS) entry which is preliminary data.</text>
</comment>
<keyword evidence="3" id="KW-1185">Reference proteome</keyword>
<dbReference type="InParanoid" id="A0A1Z5JSL9"/>
<feature type="compositionally biased region" description="Polar residues" evidence="1">
    <location>
        <begin position="34"/>
        <end position="45"/>
    </location>
</feature>
<gene>
    <name evidence="2" type="ORF">FisN_21Hu226</name>
</gene>
<evidence type="ECO:0000313" key="3">
    <source>
        <dbReference type="Proteomes" id="UP000198406"/>
    </source>
</evidence>
<organism evidence="2 3">
    <name type="scientific">Fistulifera solaris</name>
    <name type="common">Oleaginous diatom</name>
    <dbReference type="NCBI Taxonomy" id="1519565"/>
    <lineage>
        <taxon>Eukaryota</taxon>
        <taxon>Sar</taxon>
        <taxon>Stramenopiles</taxon>
        <taxon>Ochrophyta</taxon>
        <taxon>Bacillariophyta</taxon>
        <taxon>Bacillariophyceae</taxon>
        <taxon>Bacillariophycidae</taxon>
        <taxon>Naviculales</taxon>
        <taxon>Naviculaceae</taxon>
        <taxon>Fistulifera</taxon>
    </lineage>
</organism>
<dbReference type="AlphaFoldDB" id="A0A1Z5JSL9"/>
<protein>
    <submittedName>
        <fullName evidence="2">Uncharacterized protein</fullName>
    </submittedName>
</protein>
<accession>A0A1Z5JSL9</accession>
<evidence type="ECO:0000256" key="1">
    <source>
        <dbReference type="SAM" id="MobiDB-lite"/>
    </source>
</evidence>
<dbReference type="Proteomes" id="UP000198406">
    <property type="component" value="Unassembled WGS sequence"/>
</dbReference>
<sequence>MVFTAFFPTLRAGGRGAADKVSTATRRGVGANARTVSSQATTTNPNRPPKPIETWDYLVLDEYGDPCALPVLSY</sequence>
<name>A0A1Z5JSL9_FISSO</name>
<proteinExistence type="predicted"/>
<evidence type="ECO:0000313" key="2">
    <source>
        <dbReference type="EMBL" id="GAX16778.1"/>
    </source>
</evidence>
<reference evidence="2 3" key="1">
    <citation type="journal article" date="2015" name="Plant Cell">
        <title>Oil accumulation by the oleaginous diatom Fistulifera solaris as revealed by the genome and transcriptome.</title>
        <authorList>
            <person name="Tanaka T."/>
            <person name="Maeda Y."/>
            <person name="Veluchamy A."/>
            <person name="Tanaka M."/>
            <person name="Abida H."/>
            <person name="Marechal E."/>
            <person name="Bowler C."/>
            <person name="Muto M."/>
            <person name="Sunaga Y."/>
            <person name="Tanaka M."/>
            <person name="Yoshino T."/>
            <person name="Taniguchi T."/>
            <person name="Fukuda Y."/>
            <person name="Nemoto M."/>
            <person name="Matsumoto M."/>
            <person name="Wong P.S."/>
            <person name="Aburatani S."/>
            <person name="Fujibuchi W."/>
        </authorList>
    </citation>
    <scope>NUCLEOTIDE SEQUENCE [LARGE SCALE GENOMIC DNA]</scope>
    <source>
        <strain evidence="2 3">JPCC DA0580</strain>
    </source>
</reference>